<evidence type="ECO:0000256" key="4">
    <source>
        <dbReference type="ARBA" id="ARBA00023180"/>
    </source>
</evidence>
<keyword evidence="3 5" id="KW-0974">Archaeal flagellum</keyword>
<comment type="similarity">
    <text evidence="2 5">Belongs to the archaeal flagellin family.</text>
</comment>
<comment type="function">
    <text evidence="5">Flagellin is the subunit protein which polymerizes to form the filaments of archaeal flagella.</text>
</comment>
<feature type="compositionally biased region" description="Polar residues" evidence="6">
    <location>
        <begin position="222"/>
        <end position="231"/>
    </location>
</feature>
<dbReference type="GeneID" id="26658805"/>
<keyword evidence="7" id="KW-1133">Transmembrane helix</keyword>
<evidence type="ECO:0000256" key="2">
    <source>
        <dbReference type="ARBA" id="ARBA00010256"/>
    </source>
</evidence>
<keyword evidence="8" id="KW-0282">Flagellum</keyword>
<dbReference type="OrthoDB" id="102632at2157"/>
<sequence length="276" mass="28858">MFEFINDEEARGQVGIGTLIVFIAMVLVAAIAAGVLINTAGVLQTQAEDTGQDSTDQVANNVNIIGAVGDVANASATDTAIVNASNNISDFNTELSDSEVHTLRLTVQKSPGAGDIDLSGLSIQYVGGDSFANLIHHTQAKAPAINASDSLTDGPWVKGEGTSAYFVQAITADTETDTVMTSESDRYEIVIPLQQVYNSSATTSSDPESAGQPIESVEPISDSDSNYQGYDNSDLGLLEESENVELTITTESGSQRYANLQVPDSLIGEGGSSVQL</sequence>
<organism evidence="8 9">
    <name type="scientific">Halobacterium hubeiense</name>
    <dbReference type="NCBI Taxonomy" id="1407499"/>
    <lineage>
        <taxon>Archaea</taxon>
        <taxon>Methanobacteriati</taxon>
        <taxon>Methanobacteriota</taxon>
        <taxon>Stenosarchaea group</taxon>
        <taxon>Halobacteria</taxon>
        <taxon>Halobacteriales</taxon>
        <taxon>Halobacteriaceae</taxon>
        <taxon>Halobacterium</taxon>
    </lineage>
</organism>
<feature type="transmembrane region" description="Helical" evidence="7">
    <location>
        <begin position="12"/>
        <end position="37"/>
    </location>
</feature>
<gene>
    <name evidence="8" type="primary">flgB1</name>
    <name evidence="8" type="ORF">HHUB_2142</name>
</gene>
<dbReference type="NCBIfam" id="TIGR02537">
    <property type="entry name" value="arch_flag_Nterm"/>
    <property type="match status" value="1"/>
</dbReference>
<dbReference type="InterPro" id="IPR013373">
    <property type="entry name" value="Flagellin/pilin_N_arc"/>
</dbReference>
<evidence type="ECO:0000256" key="5">
    <source>
        <dbReference type="RuleBase" id="RU361282"/>
    </source>
</evidence>
<keyword evidence="4" id="KW-0325">Glycoprotein</keyword>
<evidence type="ECO:0000256" key="7">
    <source>
        <dbReference type="SAM" id="Phobius"/>
    </source>
</evidence>
<protein>
    <recommendedName>
        <fullName evidence="5">Flagellin</fullName>
    </recommendedName>
</protein>
<dbReference type="AlphaFoldDB" id="A0A0U5CXR4"/>
<evidence type="ECO:0000256" key="3">
    <source>
        <dbReference type="ARBA" id="ARBA00022440"/>
    </source>
</evidence>
<dbReference type="STRING" id="1407499.HHUB_2142"/>
<dbReference type="GO" id="GO:0005198">
    <property type="term" value="F:structural molecule activity"/>
    <property type="evidence" value="ECO:0007669"/>
    <property type="project" value="InterPro"/>
</dbReference>
<evidence type="ECO:0000313" key="9">
    <source>
        <dbReference type="Proteomes" id="UP000066737"/>
    </source>
</evidence>
<keyword evidence="8" id="KW-0969">Cilium</keyword>
<accession>A0A0U5CXR4</accession>
<evidence type="ECO:0000256" key="1">
    <source>
        <dbReference type="ARBA" id="ARBA00004618"/>
    </source>
</evidence>
<reference evidence="9" key="1">
    <citation type="journal article" date="2016" name="Environ. Microbiol.">
        <title>The complete genome of a viable archaeum isolated from 123-million-year-old rock salt.</title>
        <authorList>
            <person name="Jaakkola S.T."/>
            <person name="Pfeiffer F."/>
            <person name="Ravantti J.J."/>
            <person name="Guo Q."/>
            <person name="Liu Y."/>
            <person name="Chen X."/>
            <person name="Ma H."/>
            <person name="Yang C."/>
            <person name="Oksanen H.M."/>
            <person name="Bamford D.H."/>
        </authorList>
    </citation>
    <scope>NUCLEOTIDE SEQUENCE</scope>
    <source>
        <strain evidence="9">JI20-1</strain>
    </source>
</reference>
<proteinExistence type="inferred from homology"/>
<dbReference type="GO" id="GO:0097588">
    <property type="term" value="P:archaeal or bacterial-type flagellum-dependent cell motility"/>
    <property type="evidence" value="ECO:0007669"/>
    <property type="project" value="InterPro"/>
</dbReference>
<dbReference type="EMBL" id="LN831302">
    <property type="protein sequence ID" value="CQH54884.1"/>
    <property type="molecule type" value="Genomic_DNA"/>
</dbReference>
<name>A0A0U5CXR4_9EURY</name>
<dbReference type="Proteomes" id="UP000066737">
    <property type="component" value="Chromosome I"/>
</dbReference>
<comment type="subcellular location">
    <subcellularLocation>
        <location evidence="1 5">Archaeal flagellum</location>
    </subcellularLocation>
</comment>
<dbReference type="PANTHER" id="PTHR35903">
    <property type="entry name" value="FLAGELLIN B1"/>
    <property type="match status" value="1"/>
</dbReference>
<dbReference type="InterPro" id="IPR002774">
    <property type="entry name" value="Flagellin_arc-type"/>
</dbReference>
<dbReference type="Pfam" id="PF01917">
    <property type="entry name" value="Flagellin_arch-type"/>
    <property type="match status" value="1"/>
</dbReference>
<keyword evidence="7" id="KW-0472">Membrane</keyword>
<evidence type="ECO:0000313" key="8">
    <source>
        <dbReference type="EMBL" id="CQH54884.1"/>
    </source>
</evidence>
<evidence type="ECO:0000256" key="6">
    <source>
        <dbReference type="SAM" id="MobiDB-lite"/>
    </source>
</evidence>
<dbReference type="KEGG" id="hhb:Hhub_2142"/>
<keyword evidence="7" id="KW-0812">Transmembrane</keyword>
<dbReference type="PANTHER" id="PTHR35903:SF1">
    <property type="entry name" value="FLAGELLIN B1"/>
    <property type="match status" value="1"/>
</dbReference>
<dbReference type="RefSeq" id="WP_059056580.1">
    <property type="nucleotide sequence ID" value="NZ_LN831302.1"/>
</dbReference>
<keyword evidence="8" id="KW-0966">Cell projection</keyword>
<dbReference type="GO" id="GO:0097589">
    <property type="term" value="C:archaeal-type flagellum"/>
    <property type="evidence" value="ECO:0007669"/>
    <property type="project" value="UniProtKB-SubCell"/>
</dbReference>
<keyword evidence="9" id="KW-1185">Reference proteome</keyword>
<feature type="region of interest" description="Disordered" evidence="6">
    <location>
        <begin position="199"/>
        <end position="238"/>
    </location>
</feature>